<keyword evidence="9" id="KW-0645">Protease</keyword>
<evidence type="ECO:0000259" key="23">
    <source>
        <dbReference type="Pfam" id="PF04389"/>
    </source>
</evidence>
<evidence type="ECO:0000256" key="2">
    <source>
        <dbReference type="ARBA" id="ARBA00004371"/>
    </source>
</evidence>
<keyword evidence="13" id="KW-0256">Endoplasmic reticulum</keyword>
<evidence type="ECO:0000259" key="22">
    <source>
        <dbReference type="Pfam" id="PF02225"/>
    </source>
</evidence>
<feature type="domain" description="Peptidase M28" evidence="23">
    <location>
        <begin position="273"/>
        <end position="459"/>
    </location>
</feature>
<protein>
    <recommendedName>
        <fullName evidence="6">Carboxypeptidase Q</fullName>
    </recommendedName>
    <alternativeName>
        <fullName evidence="21">Plasma glutamate carboxypeptidase</fullName>
    </alternativeName>
</protein>
<dbReference type="PANTHER" id="PTHR12053">
    <property type="entry name" value="PROTEASE FAMILY M28 PLASMA GLUTAMATE CARBOXYPEPTIDASE-RELATED"/>
    <property type="match status" value="1"/>
</dbReference>
<keyword evidence="11" id="KW-0732">Signal</keyword>
<keyword evidence="16" id="KW-0482">Metalloprotease</keyword>
<comment type="similarity">
    <text evidence="5">Belongs to the peptidase M28 family.</text>
</comment>
<dbReference type="InterPro" id="IPR007484">
    <property type="entry name" value="Peptidase_M28"/>
</dbReference>
<dbReference type="Pfam" id="PF04389">
    <property type="entry name" value="Peptidase_M28"/>
    <property type="match status" value="1"/>
</dbReference>
<sequence length="474" mass="53459">MYLKTILAIIFIYYTKVIEQHELDNDESIFLRNECHFDKPLLDKLSSYQPVINYIMATVKSKLISEDFYEKYSTFLDIFGARPAGSKNLENAIDYMKRLTYHSGVKNVFTENVSVPHWQRIYESIKMIRPRVKDIAAIGLGLSVATPLYGLTADLIVVRSFEELDEVDNVQGKIVLFNTIFTTYIETVVYRVYSAIKAAQKGAIAVLIRSLTPFSLYTPHTGALTYKQNVKKIPAAAITTEDADLIQRLYNYGEKITINITMLNTLNKKTSRNTIIDLRGRSEPRKMVIVSGHIDSWDVGQGAIDNGGGMMISWFVPVILNYLNLRPRRTIRSILWTAEEEGLIGGAEYLRRHMNELDNINFVLESDAGTFKPLGLEIAGSKNAKCLIANILKLFSPISKIKLVNNTGSELSLFVNNGIPGASLLNRDNNYFLYHHTNADTLTAQNRQQVTDCAAFWAAISYVIADIPIPVPRH</sequence>
<comment type="subcellular location">
    <subcellularLocation>
        <location evidence="1">Endoplasmic reticulum</location>
    </subcellularLocation>
    <subcellularLocation>
        <location evidence="3">Golgi apparatus</location>
    </subcellularLocation>
    <subcellularLocation>
        <location evidence="2">Lysosome</location>
    </subcellularLocation>
    <subcellularLocation>
        <location evidence="4">Secreted</location>
    </subcellularLocation>
</comment>
<keyword evidence="14" id="KW-0862">Zinc</keyword>
<evidence type="ECO:0000313" key="24">
    <source>
        <dbReference type="Proteomes" id="UP001652626"/>
    </source>
</evidence>
<evidence type="ECO:0000256" key="1">
    <source>
        <dbReference type="ARBA" id="ARBA00004240"/>
    </source>
</evidence>
<dbReference type="InterPro" id="IPR003137">
    <property type="entry name" value="PA_domain"/>
</dbReference>
<keyword evidence="24" id="KW-1185">Reference proteome</keyword>
<feature type="domain" description="PA" evidence="22">
    <location>
        <begin position="166"/>
        <end position="245"/>
    </location>
</feature>
<dbReference type="InterPro" id="IPR039866">
    <property type="entry name" value="CPQ"/>
</dbReference>
<keyword evidence="18" id="KW-0325">Glycoprotein</keyword>
<dbReference type="PANTHER" id="PTHR12053:SF3">
    <property type="entry name" value="CARBOXYPEPTIDASE Q"/>
    <property type="match status" value="1"/>
</dbReference>
<evidence type="ECO:0000256" key="4">
    <source>
        <dbReference type="ARBA" id="ARBA00004613"/>
    </source>
</evidence>
<evidence type="ECO:0000256" key="17">
    <source>
        <dbReference type="ARBA" id="ARBA00023145"/>
    </source>
</evidence>
<evidence type="ECO:0000256" key="8">
    <source>
        <dbReference type="ARBA" id="ARBA00022645"/>
    </source>
</evidence>
<dbReference type="SUPFAM" id="SSF53187">
    <property type="entry name" value="Zn-dependent exopeptidases"/>
    <property type="match status" value="1"/>
</dbReference>
<keyword evidence="8" id="KW-0121">Carboxypeptidase</keyword>
<evidence type="ECO:0000256" key="18">
    <source>
        <dbReference type="ARBA" id="ARBA00023180"/>
    </source>
</evidence>
<name>A0ABM4ATD3_VANTA</name>
<keyword evidence="19" id="KW-0458">Lysosome</keyword>
<reference evidence="25" key="2">
    <citation type="submission" date="2025-08" db="UniProtKB">
        <authorList>
            <consortium name="RefSeq"/>
        </authorList>
    </citation>
    <scope>IDENTIFICATION</scope>
    <source>
        <tissue evidence="25">Whole body</tissue>
    </source>
</reference>
<keyword evidence="12" id="KW-0378">Hydrolase</keyword>
<dbReference type="Pfam" id="PF02225">
    <property type="entry name" value="PA"/>
    <property type="match status" value="1"/>
</dbReference>
<dbReference type="Proteomes" id="UP001652626">
    <property type="component" value="Chromosome 3"/>
</dbReference>
<evidence type="ECO:0000256" key="3">
    <source>
        <dbReference type="ARBA" id="ARBA00004555"/>
    </source>
</evidence>
<evidence type="ECO:0000256" key="21">
    <source>
        <dbReference type="ARBA" id="ARBA00033328"/>
    </source>
</evidence>
<evidence type="ECO:0000256" key="15">
    <source>
        <dbReference type="ARBA" id="ARBA00023034"/>
    </source>
</evidence>
<keyword evidence="7" id="KW-0964">Secreted</keyword>
<dbReference type="Gene3D" id="3.50.30.30">
    <property type="match status" value="1"/>
</dbReference>
<evidence type="ECO:0000256" key="20">
    <source>
        <dbReference type="ARBA" id="ARBA00025833"/>
    </source>
</evidence>
<evidence type="ECO:0000256" key="12">
    <source>
        <dbReference type="ARBA" id="ARBA00022801"/>
    </source>
</evidence>
<dbReference type="RefSeq" id="XP_064074543.1">
    <property type="nucleotide sequence ID" value="XM_064218473.1"/>
</dbReference>
<dbReference type="GeneID" id="113397093"/>
<evidence type="ECO:0000256" key="14">
    <source>
        <dbReference type="ARBA" id="ARBA00022833"/>
    </source>
</evidence>
<evidence type="ECO:0000256" key="19">
    <source>
        <dbReference type="ARBA" id="ARBA00023228"/>
    </source>
</evidence>
<gene>
    <name evidence="25" type="primary">LOC113397093</name>
</gene>
<keyword evidence="17" id="KW-0865">Zymogen</keyword>
<keyword evidence="10" id="KW-0479">Metal-binding</keyword>
<evidence type="ECO:0000256" key="16">
    <source>
        <dbReference type="ARBA" id="ARBA00023049"/>
    </source>
</evidence>
<evidence type="ECO:0000256" key="11">
    <source>
        <dbReference type="ARBA" id="ARBA00022729"/>
    </source>
</evidence>
<organism evidence="24 25">
    <name type="scientific">Vanessa tameamea</name>
    <name type="common">Kamehameha butterfly</name>
    <dbReference type="NCBI Taxonomy" id="334116"/>
    <lineage>
        <taxon>Eukaryota</taxon>
        <taxon>Metazoa</taxon>
        <taxon>Ecdysozoa</taxon>
        <taxon>Arthropoda</taxon>
        <taxon>Hexapoda</taxon>
        <taxon>Insecta</taxon>
        <taxon>Pterygota</taxon>
        <taxon>Neoptera</taxon>
        <taxon>Endopterygota</taxon>
        <taxon>Lepidoptera</taxon>
        <taxon>Glossata</taxon>
        <taxon>Ditrysia</taxon>
        <taxon>Papilionoidea</taxon>
        <taxon>Nymphalidae</taxon>
        <taxon>Nymphalinae</taxon>
        <taxon>Vanessa</taxon>
    </lineage>
</organism>
<evidence type="ECO:0000256" key="13">
    <source>
        <dbReference type="ARBA" id="ARBA00022824"/>
    </source>
</evidence>
<evidence type="ECO:0000256" key="9">
    <source>
        <dbReference type="ARBA" id="ARBA00022670"/>
    </source>
</evidence>
<evidence type="ECO:0000256" key="7">
    <source>
        <dbReference type="ARBA" id="ARBA00022525"/>
    </source>
</evidence>
<evidence type="ECO:0000256" key="10">
    <source>
        <dbReference type="ARBA" id="ARBA00022723"/>
    </source>
</evidence>
<comment type="subunit">
    <text evidence="20">Homodimer. The monomeric form is inactive while the homodimer is active.</text>
</comment>
<reference evidence="24" key="1">
    <citation type="submission" date="2025-05" db="UniProtKB">
        <authorList>
            <consortium name="RefSeq"/>
        </authorList>
    </citation>
    <scope>NUCLEOTIDE SEQUENCE [LARGE SCALE GENOMIC DNA]</scope>
</reference>
<keyword evidence="15" id="KW-0333">Golgi apparatus</keyword>
<evidence type="ECO:0000256" key="6">
    <source>
        <dbReference type="ARBA" id="ARBA00014116"/>
    </source>
</evidence>
<proteinExistence type="inferred from homology"/>
<evidence type="ECO:0000313" key="25">
    <source>
        <dbReference type="RefSeq" id="XP_064074543.1"/>
    </source>
</evidence>
<evidence type="ECO:0000256" key="5">
    <source>
        <dbReference type="ARBA" id="ARBA00010918"/>
    </source>
</evidence>
<dbReference type="Gene3D" id="3.40.630.10">
    <property type="entry name" value="Zn peptidases"/>
    <property type="match status" value="1"/>
</dbReference>
<accession>A0ABM4ATD3</accession>